<comment type="similarity">
    <text evidence="6">Belongs to the DNA photolyase family.</text>
</comment>
<proteinExistence type="inferred from homology"/>
<sequence>MSDTRPILLWFRRDLRLSDHPALSAAAHSGRAVIPVFVHDEITQRLGAAPKWRLGLGVEAFAESLGELGLKLILRKGDALEEISRLVDETGAASVWWMRQYDPEQIKRDTKVKSALQGDGVEAKSFPGHLMFEPWDVQTGQGKFYQVYTPFWRAVRARDVPDRLSAPNKVKAPEQWPDSDDLDDWRMGDAMNRGAEVVRPYLHVGEAAARQRLAIFARDRIDSYHTDRDRMDSDATSGLSENLTYGEISPLALWDAGQRALADGKAGAETFLKEVVWREFAYHLVYHTPHITNESWRAGWESFPWRAESEETMRWKQGRTGIQIVDAAMRELYVTGRMHNRARMLVGSYLTKHMMTHWRVGQDWFAECLVDWDPAANAMGWQWVAGSGPDASPYFRIFNPDTQAEKFDPKRAYRTRWVAELSQSPPETAMAFFDACPRSWNLRPDARYPEPVVDLTAGRNRALSAYEQRKTA</sequence>
<dbReference type="GO" id="GO:0009416">
    <property type="term" value="P:response to light stimulus"/>
    <property type="evidence" value="ECO:0007669"/>
    <property type="project" value="TreeGrafter"/>
</dbReference>
<dbReference type="GO" id="GO:0003677">
    <property type="term" value="F:DNA binding"/>
    <property type="evidence" value="ECO:0007669"/>
    <property type="project" value="TreeGrafter"/>
</dbReference>
<keyword evidence="6" id="KW-0157">Chromophore</keyword>
<dbReference type="SUPFAM" id="SSF52425">
    <property type="entry name" value="Cryptochrome/photolyase, N-terminal domain"/>
    <property type="match status" value="1"/>
</dbReference>
<dbReference type="PANTHER" id="PTHR11455:SF9">
    <property type="entry name" value="CRYPTOCHROME CIRCADIAN CLOCK 5 ISOFORM X1"/>
    <property type="match status" value="1"/>
</dbReference>
<evidence type="ECO:0000256" key="4">
    <source>
        <dbReference type="PIRSR" id="PIRSR602081-1"/>
    </source>
</evidence>
<dbReference type="Gene3D" id="1.25.40.80">
    <property type="match status" value="1"/>
</dbReference>
<dbReference type="InterPro" id="IPR036134">
    <property type="entry name" value="Crypto/Photolyase_FAD-like_sf"/>
</dbReference>
<dbReference type="PANTHER" id="PTHR11455">
    <property type="entry name" value="CRYPTOCHROME"/>
    <property type="match status" value="1"/>
</dbReference>
<evidence type="ECO:0000256" key="3">
    <source>
        <dbReference type="ARBA" id="ARBA00022827"/>
    </source>
</evidence>
<dbReference type="KEGG" id="rbg:BG454_10855"/>
<keyword evidence="9" id="KW-1185">Reference proteome</keyword>
<dbReference type="InterPro" id="IPR002081">
    <property type="entry name" value="Cryptochrome/DNA_photolyase_1"/>
</dbReference>
<evidence type="ECO:0000256" key="1">
    <source>
        <dbReference type="ARBA" id="ARBA00001932"/>
    </source>
</evidence>
<evidence type="ECO:0000313" key="9">
    <source>
        <dbReference type="Proteomes" id="UP000228948"/>
    </source>
</evidence>
<dbReference type="Pfam" id="PF00875">
    <property type="entry name" value="DNA_photolyase"/>
    <property type="match status" value="1"/>
</dbReference>
<dbReference type="EMBL" id="CP024899">
    <property type="protein sequence ID" value="ATX66250.1"/>
    <property type="molecule type" value="Genomic_DNA"/>
</dbReference>
<keyword evidence="2 4" id="KW-0285">Flavoprotein</keyword>
<dbReference type="InterPro" id="IPR006050">
    <property type="entry name" value="DNA_photolyase_N"/>
</dbReference>
<dbReference type="Gene3D" id="1.10.579.10">
    <property type="entry name" value="DNA Cyclobutane Dipyrimidine Photolyase, subunit A, domain 3"/>
    <property type="match status" value="1"/>
</dbReference>
<feature type="binding site" evidence="4">
    <location>
        <begin position="371"/>
        <end position="373"/>
    </location>
    <ligand>
        <name>FAD</name>
        <dbReference type="ChEBI" id="CHEBI:57692"/>
    </ligand>
</feature>
<gene>
    <name evidence="8" type="ORF">BG454_10855</name>
</gene>
<feature type="site" description="Electron transfer via tryptophanyl radical" evidence="5">
    <location>
        <position position="358"/>
    </location>
</feature>
<feature type="binding site" evidence="4">
    <location>
        <position position="271"/>
    </location>
    <ligand>
        <name>FAD</name>
        <dbReference type="ChEBI" id="CHEBI:57692"/>
    </ligand>
</feature>
<accession>A0A2K8KJ78</accession>
<feature type="site" description="Electron transfer via tryptophanyl radical" evidence="5">
    <location>
        <position position="305"/>
    </location>
</feature>
<evidence type="ECO:0000313" key="8">
    <source>
        <dbReference type="EMBL" id="ATX66250.1"/>
    </source>
</evidence>
<dbReference type="Gene3D" id="3.40.50.620">
    <property type="entry name" value="HUPs"/>
    <property type="match status" value="1"/>
</dbReference>
<feature type="site" description="Electron transfer via tryptophanyl radical" evidence="5">
    <location>
        <position position="381"/>
    </location>
</feature>
<dbReference type="SUPFAM" id="SSF48173">
    <property type="entry name" value="Cryptochrome/photolyase FAD-binding domain"/>
    <property type="match status" value="1"/>
</dbReference>
<comment type="cofactor">
    <cofactor evidence="1">
        <name>(6R)-5,10-methylene-5,6,7,8-tetrahydrofolate</name>
        <dbReference type="ChEBI" id="CHEBI:15636"/>
    </cofactor>
</comment>
<dbReference type="InterPro" id="IPR005101">
    <property type="entry name" value="Cryptochr/Photolyase_FAD-bd"/>
</dbReference>
<name>A0A2K8KJ78_9RHOB</name>
<keyword evidence="8" id="KW-0456">Lyase</keyword>
<evidence type="ECO:0000256" key="2">
    <source>
        <dbReference type="ARBA" id="ARBA00022630"/>
    </source>
</evidence>
<dbReference type="PRINTS" id="PR00147">
    <property type="entry name" value="DNAPHOTLYASE"/>
</dbReference>
<feature type="binding site" evidence="4">
    <location>
        <begin position="236"/>
        <end position="240"/>
    </location>
    <ligand>
        <name>FAD</name>
        <dbReference type="ChEBI" id="CHEBI:57692"/>
    </ligand>
</feature>
<dbReference type="GO" id="GO:0071949">
    <property type="term" value="F:FAD binding"/>
    <property type="evidence" value="ECO:0007669"/>
    <property type="project" value="TreeGrafter"/>
</dbReference>
<evidence type="ECO:0000256" key="5">
    <source>
        <dbReference type="PIRSR" id="PIRSR602081-2"/>
    </source>
</evidence>
<keyword evidence="3 4" id="KW-0274">FAD</keyword>
<dbReference type="Pfam" id="PF03441">
    <property type="entry name" value="FAD_binding_7"/>
    <property type="match status" value="1"/>
</dbReference>
<dbReference type="GO" id="GO:0003904">
    <property type="term" value="F:deoxyribodipyrimidine photo-lyase activity"/>
    <property type="evidence" value="ECO:0007669"/>
    <property type="project" value="TreeGrafter"/>
</dbReference>
<evidence type="ECO:0000259" key="7">
    <source>
        <dbReference type="PROSITE" id="PS51645"/>
    </source>
</evidence>
<dbReference type="InterPro" id="IPR014729">
    <property type="entry name" value="Rossmann-like_a/b/a_fold"/>
</dbReference>
<dbReference type="AlphaFoldDB" id="A0A2K8KJ78"/>
<feature type="domain" description="Photolyase/cryptochrome alpha/beta" evidence="7">
    <location>
        <begin position="5"/>
        <end position="131"/>
    </location>
</feature>
<dbReference type="PROSITE" id="PS51645">
    <property type="entry name" value="PHR_CRY_ALPHA_BETA"/>
    <property type="match status" value="1"/>
</dbReference>
<dbReference type="Proteomes" id="UP000228948">
    <property type="component" value="Chromosome"/>
</dbReference>
<evidence type="ECO:0000256" key="6">
    <source>
        <dbReference type="RuleBase" id="RU004182"/>
    </source>
</evidence>
<dbReference type="STRING" id="441209.GCA_001870665_01950"/>
<organism evidence="8 9">
    <name type="scientific">Roseinatronobacter bogoriensis subsp. barguzinensis</name>
    <dbReference type="NCBI Taxonomy" id="441209"/>
    <lineage>
        <taxon>Bacteria</taxon>
        <taxon>Pseudomonadati</taxon>
        <taxon>Pseudomonadota</taxon>
        <taxon>Alphaproteobacteria</taxon>
        <taxon>Rhodobacterales</taxon>
        <taxon>Paracoccaceae</taxon>
        <taxon>Roseinatronobacter</taxon>
    </lineage>
</organism>
<dbReference type="RefSeq" id="WP_071480767.1">
    <property type="nucleotide sequence ID" value="NZ_CP024899.1"/>
</dbReference>
<dbReference type="OrthoDB" id="9772484at2"/>
<feature type="binding site" evidence="4">
    <location>
        <position position="224"/>
    </location>
    <ligand>
        <name>FAD</name>
        <dbReference type="ChEBI" id="CHEBI:57692"/>
    </ligand>
</feature>
<reference evidence="8 9" key="1">
    <citation type="submission" date="2017-11" db="EMBL/GenBank/DDBJ databases">
        <title>Revised Sequence and Annotation of the Rhodobaca barguzinensis strain alga05 Genome.</title>
        <authorList>
            <person name="Kopejtka K."/>
            <person name="Tomasch J.M."/>
            <person name="Bunk B."/>
            <person name="Koblizek M."/>
        </authorList>
    </citation>
    <scope>NUCLEOTIDE SEQUENCE [LARGE SCALE GENOMIC DNA]</scope>
    <source>
        <strain evidence="9">alga05</strain>
    </source>
</reference>
<protein>
    <submittedName>
        <fullName evidence="8">Deoxyribodipyrimidine photo-lyase</fullName>
    </submittedName>
</protein>
<comment type="cofactor">
    <cofactor evidence="4">
        <name>FAD</name>
        <dbReference type="ChEBI" id="CHEBI:57692"/>
    </cofactor>
    <text evidence="4">Binds 1 FAD per subunit.</text>
</comment>
<dbReference type="InterPro" id="IPR036155">
    <property type="entry name" value="Crypto/Photolyase_N_sf"/>
</dbReference>